<protein>
    <submittedName>
        <fullName evidence="3">Methanol dehydrogenase</fullName>
    </submittedName>
</protein>
<feature type="domain" description="TPM" evidence="2">
    <location>
        <begin position="70"/>
        <end position="193"/>
    </location>
</feature>
<dbReference type="AlphaFoldDB" id="A0A7C9N6Z0"/>
<gene>
    <name evidence="3" type="ORF">GTA51_16705</name>
</gene>
<dbReference type="Pfam" id="PF04536">
    <property type="entry name" value="TPM_phosphatase"/>
    <property type="match status" value="1"/>
</dbReference>
<dbReference type="PANTHER" id="PTHR30373">
    <property type="entry name" value="UPF0603 PROTEIN YGCG"/>
    <property type="match status" value="1"/>
</dbReference>
<feature type="transmembrane region" description="Helical" evidence="1">
    <location>
        <begin position="39"/>
        <end position="63"/>
    </location>
</feature>
<evidence type="ECO:0000313" key="4">
    <source>
        <dbReference type="Proteomes" id="UP000482487"/>
    </source>
</evidence>
<comment type="caution">
    <text evidence="3">The sequence shown here is derived from an EMBL/GenBank/DDBJ whole genome shotgun (WGS) entry which is preliminary data.</text>
</comment>
<feature type="transmembrane region" description="Helical" evidence="1">
    <location>
        <begin position="248"/>
        <end position="273"/>
    </location>
</feature>
<evidence type="ECO:0000256" key="1">
    <source>
        <dbReference type="SAM" id="Phobius"/>
    </source>
</evidence>
<dbReference type="OrthoDB" id="9810918at2"/>
<keyword evidence="1" id="KW-1133">Transmembrane helix</keyword>
<dbReference type="PANTHER" id="PTHR30373:SF2">
    <property type="entry name" value="UPF0603 PROTEIN YGCG"/>
    <property type="match status" value="1"/>
</dbReference>
<accession>A0A7C9N6Z0</accession>
<name>A0A7C9N6Z0_9BACT</name>
<organism evidence="3 4">
    <name type="scientific">Solidesulfovibrio aerotolerans</name>
    <dbReference type="NCBI Taxonomy" id="295255"/>
    <lineage>
        <taxon>Bacteria</taxon>
        <taxon>Pseudomonadati</taxon>
        <taxon>Thermodesulfobacteriota</taxon>
        <taxon>Desulfovibrionia</taxon>
        <taxon>Desulfovibrionales</taxon>
        <taxon>Desulfovibrionaceae</taxon>
        <taxon>Solidesulfovibrio</taxon>
    </lineage>
</organism>
<feature type="transmembrane region" description="Helical" evidence="1">
    <location>
        <begin position="215"/>
        <end position="236"/>
    </location>
</feature>
<dbReference type="Proteomes" id="UP000482487">
    <property type="component" value="Unassembled WGS sequence"/>
</dbReference>
<dbReference type="Gene3D" id="3.10.310.50">
    <property type="match status" value="1"/>
</dbReference>
<keyword evidence="1" id="KW-0472">Membrane</keyword>
<dbReference type="EMBL" id="WVUD01000041">
    <property type="protein sequence ID" value="MYL84755.1"/>
    <property type="molecule type" value="Genomic_DNA"/>
</dbReference>
<sequence>MMTRPSTPPAMARAISLASPQHGAGVTGTQPGRWRLTGTGLAGLFALLVALTLWAGAALALAVPRLEGRVTDTAHLLSPAAAARLDAQLADFERSDSAQVVVLTIPSLSGEPLEDYAVKVAQAWGIGQKGKDNGVLLLISKDDRKVRIEVGYGLEGRLTDALTGRVIDNVIVPAFKAGNYDAGIEAGTTAIIEGARGEYKGAAEPGTASGHDDSAFFGLFILAMLLIALLSGLPALARAGIFGLAMPIVGALFALPLAMLGLLLVAGVVLGLIGPLMLRGSRSGRSGFFVGGGGSSGGGGFSGGGGSFGGGGSSGSW</sequence>
<evidence type="ECO:0000313" key="3">
    <source>
        <dbReference type="EMBL" id="MYL84755.1"/>
    </source>
</evidence>
<proteinExistence type="predicted"/>
<dbReference type="InterPro" id="IPR007621">
    <property type="entry name" value="TPM_dom"/>
</dbReference>
<reference evidence="3 4" key="1">
    <citation type="submission" date="2020-01" db="EMBL/GenBank/DDBJ databases">
        <title>Genome sequence of Desulfovibrio aerotolerans DSM 16695(T).</title>
        <authorList>
            <person name="Karnachuk O."/>
            <person name="Avakyan M."/>
            <person name="Mardanov A."/>
            <person name="Kadnikov V."/>
            <person name="Ravin N."/>
        </authorList>
    </citation>
    <scope>NUCLEOTIDE SEQUENCE [LARGE SCALE GENOMIC DNA]</scope>
    <source>
        <strain evidence="3 4">DSM 16695</strain>
    </source>
</reference>
<keyword evidence="1" id="KW-0812">Transmembrane</keyword>
<evidence type="ECO:0000259" key="2">
    <source>
        <dbReference type="Pfam" id="PF04536"/>
    </source>
</evidence>
<keyword evidence="4" id="KW-1185">Reference proteome</keyword>